<reference evidence="1 2" key="1">
    <citation type="submission" date="2021-06" db="EMBL/GenBank/DDBJ databases">
        <authorList>
            <person name="Palmer J.M."/>
        </authorList>
    </citation>
    <scope>NUCLEOTIDE SEQUENCE [LARGE SCALE GENOMIC DNA]</scope>
    <source>
        <strain evidence="2">if_2019</strain>
        <tissue evidence="1">Muscle</tissue>
    </source>
</reference>
<comment type="caution">
    <text evidence="1">The sequence shown here is derived from an EMBL/GenBank/DDBJ whole genome shotgun (WGS) entry which is preliminary data.</text>
</comment>
<dbReference type="Proteomes" id="UP001482620">
    <property type="component" value="Unassembled WGS sequence"/>
</dbReference>
<keyword evidence="2" id="KW-1185">Reference proteome</keyword>
<evidence type="ECO:0000313" key="2">
    <source>
        <dbReference type="Proteomes" id="UP001482620"/>
    </source>
</evidence>
<name>A0ABV0U796_9TELE</name>
<gene>
    <name evidence="1" type="ORF">ILYODFUR_020303</name>
</gene>
<accession>A0ABV0U796</accession>
<proteinExistence type="predicted"/>
<sequence>VEMEFKRKFNTEDLPPRHIQSLHTGCSDQWQIRTPPRPIISQGITFKELLHGRHRSSAELRPSSTIGSQLLPYQDLRHHQDRIPDQKESVEIVWTSKQDTS</sequence>
<protein>
    <submittedName>
        <fullName evidence="1">Uncharacterized protein</fullName>
    </submittedName>
</protein>
<feature type="non-terminal residue" evidence="1">
    <location>
        <position position="1"/>
    </location>
</feature>
<dbReference type="EMBL" id="JAHRIQ010060011">
    <property type="protein sequence ID" value="MEQ2240946.1"/>
    <property type="molecule type" value="Genomic_DNA"/>
</dbReference>
<organism evidence="1 2">
    <name type="scientific">Ilyodon furcidens</name>
    <name type="common">goldbreast splitfin</name>
    <dbReference type="NCBI Taxonomy" id="33524"/>
    <lineage>
        <taxon>Eukaryota</taxon>
        <taxon>Metazoa</taxon>
        <taxon>Chordata</taxon>
        <taxon>Craniata</taxon>
        <taxon>Vertebrata</taxon>
        <taxon>Euteleostomi</taxon>
        <taxon>Actinopterygii</taxon>
        <taxon>Neopterygii</taxon>
        <taxon>Teleostei</taxon>
        <taxon>Neoteleostei</taxon>
        <taxon>Acanthomorphata</taxon>
        <taxon>Ovalentaria</taxon>
        <taxon>Atherinomorphae</taxon>
        <taxon>Cyprinodontiformes</taxon>
        <taxon>Goodeidae</taxon>
        <taxon>Ilyodon</taxon>
    </lineage>
</organism>
<evidence type="ECO:0000313" key="1">
    <source>
        <dbReference type="EMBL" id="MEQ2240946.1"/>
    </source>
</evidence>